<dbReference type="PANTHER" id="PTHR42648">
    <property type="entry name" value="TRANSPOSASE, PUTATIVE-RELATED"/>
    <property type="match status" value="1"/>
</dbReference>
<reference evidence="12 15" key="1">
    <citation type="journal article" date="2019" name="Sci. Rep.">
        <title>Orb-weaving spider Araneus ventricosus genome elucidates the spidroin gene catalogue.</title>
        <authorList>
            <person name="Kono N."/>
            <person name="Nakamura H."/>
            <person name="Ohtoshi R."/>
            <person name="Moran D.A.P."/>
            <person name="Shinohara A."/>
            <person name="Yoshida Y."/>
            <person name="Fujiwara M."/>
            <person name="Mori M."/>
            <person name="Tomita M."/>
            <person name="Arakawa K."/>
        </authorList>
    </citation>
    <scope>NUCLEOTIDE SEQUENCE [LARGE SCALE GENOMIC DNA]</scope>
</reference>
<gene>
    <name evidence="12" type="primary">POLX_793</name>
    <name evidence="13" type="synonym">POLX_1953</name>
    <name evidence="14" type="synonym">POLX_303</name>
    <name evidence="11" type="synonym">POLX_670</name>
    <name evidence="14" type="ORF">AVEN_138564_1</name>
    <name evidence="12" type="ORF">AVEN_189586_1</name>
    <name evidence="13" type="ORF">AVEN_193461_1</name>
    <name evidence="11" type="ORF">AVEN_6884_1</name>
</gene>
<protein>
    <submittedName>
        <fullName evidence="12">Retrovirus-related Pol polyprotein from transposon TNT 1-94</fullName>
    </submittedName>
</protein>
<dbReference type="GO" id="GO:0006310">
    <property type="term" value="P:DNA recombination"/>
    <property type="evidence" value="ECO:0007669"/>
    <property type="project" value="UniProtKB-KW"/>
</dbReference>
<dbReference type="GO" id="GO:0003887">
    <property type="term" value="F:DNA-directed DNA polymerase activity"/>
    <property type="evidence" value="ECO:0007669"/>
    <property type="project" value="UniProtKB-KW"/>
</dbReference>
<keyword evidence="8" id="KW-0239">DNA-directed DNA polymerase</keyword>
<dbReference type="OrthoDB" id="7635139at2759"/>
<keyword evidence="8" id="KW-0808">Transferase</keyword>
<keyword evidence="2" id="KW-0479">Metal-binding</keyword>
<keyword evidence="4" id="KW-0378">Hydrolase</keyword>
<evidence type="ECO:0000313" key="13">
    <source>
        <dbReference type="EMBL" id="GBO15522.1"/>
    </source>
</evidence>
<evidence type="ECO:0000256" key="9">
    <source>
        <dbReference type="ARBA" id="ARBA00023172"/>
    </source>
</evidence>
<evidence type="ECO:0000256" key="1">
    <source>
        <dbReference type="ARBA" id="ARBA00022722"/>
    </source>
</evidence>
<dbReference type="AlphaFoldDB" id="A0A4Y2UR46"/>
<dbReference type="InterPro" id="IPR012337">
    <property type="entry name" value="RNaseH-like_sf"/>
</dbReference>
<dbReference type="PANTHER" id="PTHR42648:SF11">
    <property type="entry name" value="TRANSPOSON TY4-P GAG-POL POLYPROTEIN"/>
    <property type="match status" value="1"/>
</dbReference>
<keyword evidence="1" id="KW-0540">Nuclease</keyword>
<dbReference type="Proteomes" id="UP000499080">
    <property type="component" value="Unassembled WGS sequence"/>
</dbReference>
<evidence type="ECO:0000313" key="12">
    <source>
        <dbReference type="EMBL" id="GBO15519.1"/>
    </source>
</evidence>
<evidence type="ECO:0000256" key="6">
    <source>
        <dbReference type="ARBA" id="ARBA00022908"/>
    </source>
</evidence>
<dbReference type="EMBL" id="BGPR01039549">
    <property type="protein sequence ID" value="GBO15522.1"/>
    <property type="molecule type" value="Genomic_DNA"/>
</dbReference>
<evidence type="ECO:0000256" key="8">
    <source>
        <dbReference type="ARBA" id="ARBA00022932"/>
    </source>
</evidence>
<keyword evidence="8" id="KW-0548">Nucleotidyltransferase</keyword>
<evidence type="ECO:0000313" key="11">
    <source>
        <dbReference type="EMBL" id="GBO15517.1"/>
    </source>
</evidence>
<keyword evidence="9" id="KW-0233">DNA recombination</keyword>
<dbReference type="Pfam" id="PF25597">
    <property type="entry name" value="SH3_retrovirus"/>
    <property type="match status" value="1"/>
</dbReference>
<feature type="domain" description="Retroviral polymerase SH3-like" evidence="10">
    <location>
        <begin position="54"/>
        <end position="111"/>
    </location>
</feature>
<evidence type="ECO:0000256" key="3">
    <source>
        <dbReference type="ARBA" id="ARBA00022759"/>
    </source>
</evidence>
<evidence type="ECO:0000259" key="10">
    <source>
        <dbReference type="Pfam" id="PF25597"/>
    </source>
</evidence>
<dbReference type="SUPFAM" id="SSF53098">
    <property type="entry name" value="Ribonuclease H-like"/>
    <property type="match status" value="1"/>
</dbReference>
<sequence length="128" mass="15021">MLSEAGLPHKFWGEAVCTATYFQNRLSTKPNKKTPYELWTNRKPDLSHIRIFECKAYAYVLKQKRGKLEDKAVEGVFLGYDNRSKGYRIYLGDNNIMISRTVKLEGNSLPYARKELKKQEEKRNSWLN</sequence>
<accession>A0A4Y2UR46</accession>
<dbReference type="InterPro" id="IPR039537">
    <property type="entry name" value="Retrotran_Ty1/copia-like"/>
</dbReference>
<organism evidence="12 15">
    <name type="scientific">Araneus ventricosus</name>
    <name type="common">Orbweaver spider</name>
    <name type="synonym">Epeira ventricosa</name>
    <dbReference type="NCBI Taxonomy" id="182803"/>
    <lineage>
        <taxon>Eukaryota</taxon>
        <taxon>Metazoa</taxon>
        <taxon>Ecdysozoa</taxon>
        <taxon>Arthropoda</taxon>
        <taxon>Chelicerata</taxon>
        <taxon>Arachnida</taxon>
        <taxon>Araneae</taxon>
        <taxon>Araneomorphae</taxon>
        <taxon>Entelegynae</taxon>
        <taxon>Araneoidea</taxon>
        <taxon>Araneidae</taxon>
        <taxon>Araneus</taxon>
    </lineage>
</organism>
<evidence type="ECO:0000313" key="15">
    <source>
        <dbReference type="Proteomes" id="UP000499080"/>
    </source>
</evidence>
<keyword evidence="15" id="KW-1185">Reference proteome</keyword>
<dbReference type="GO" id="GO:0015074">
    <property type="term" value="P:DNA integration"/>
    <property type="evidence" value="ECO:0007669"/>
    <property type="project" value="UniProtKB-KW"/>
</dbReference>
<comment type="caution">
    <text evidence="12">The sequence shown here is derived from an EMBL/GenBank/DDBJ whole genome shotgun (WGS) entry which is preliminary data.</text>
</comment>
<keyword evidence="6" id="KW-0229">DNA integration</keyword>
<dbReference type="GO" id="GO:0016787">
    <property type="term" value="F:hydrolase activity"/>
    <property type="evidence" value="ECO:0007669"/>
    <property type="project" value="UniProtKB-KW"/>
</dbReference>
<dbReference type="GO" id="GO:0003964">
    <property type="term" value="F:RNA-directed DNA polymerase activity"/>
    <property type="evidence" value="ECO:0007669"/>
    <property type="project" value="UniProtKB-KW"/>
</dbReference>
<keyword evidence="5" id="KW-0460">Magnesium</keyword>
<dbReference type="EMBL" id="BGPR01039547">
    <property type="protein sequence ID" value="GBO15517.1"/>
    <property type="molecule type" value="Genomic_DNA"/>
</dbReference>
<dbReference type="GO" id="GO:0004519">
    <property type="term" value="F:endonuclease activity"/>
    <property type="evidence" value="ECO:0007669"/>
    <property type="project" value="UniProtKB-KW"/>
</dbReference>
<keyword evidence="7" id="KW-0695">RNA-directed DNA polymerase</keyword>
<evidence type="ECO:0000313" key="14">
    <source>
        <dbReference type="EMBL" id="GBO15527.1"/>
    </source>
</evidence>
<dbReference type="EMBL" id="BGPR01039554">
    <property type="protein sequence ID" value="GBO15527.1"/>
    <property type="molecule type" value="Genomic_DNA"/>
</dbReference>
<dbReference type="GO" id="GO:0046872">
    <property type="term" value="F:metal ion binding"/>
    <property type="evidence" value="ECO:0007669"/>
    <property type="project" value="UniProtKB-KW"/>
</dbReference>
<evidence type="ECO:0000256" key="4">
    <source>
        <dbReference type="ARBA" id="ARBA00022801"/>
    </source>
</evidence>
<dbReference type="InterPro" id="IPR057670">
    <property type="entry name" value="SH3_retrovirus"/>
</dbReference>
<dbReference type="EMBL" id="BGPR01039548">
    <property type="protein sequence ID" value="GBO15519.1"/>
    <property type="molecule type" value="Genomic_DNA"/>
</dbReference>
<evidence type="ECO:0000256" key="5">
    <source>
        <dbReference type="ARBA" id="ARBA00022842"/>
    </source>
</evidence>
<evidence type="ECO:0000256" key="7">
    <source>
        <dbReference type="ARBA" id="ARBA00022918"/>
    </source>
</evidence>
<proteinExistence type="predicted"/>
<evidence type="ECO:0000256" key="2">
    <source>
        <dbReference type="ARBA" id="ARBA00022723"/>
    </source>
</evidence>
<name>A0A4Y2UR46_ARAVE</name>
<keyword evidence="3" id="KW-0255">Endonuclease</keyword>